<feature type="region of interest" description="Disordered" evidence="1">
    <location>
        <begin position="180"/>
        <end position="217"/>
    </location>
</feature>
<dbReference type="HOGENOM" id="CLU_1209691_0_0_1"/>
<protein>
    <submittedName>
        <fullName evidence="2">Uncharacterized protein</fullName>
    </submittedName>
</protein>
<accession>M2RAS6</accession>
<feature type="compositionally biased region" description="Low complexity" evidence="1">
    <location>
        <begin position="66"/>
        <end position="77"/>
    </location>
</feature>
<reference evidence="2 3" key="1">
    <citation type="journal article" date="2012" name="Proc. Natl. Acad. Sci. U.S.A.">
        <title>Comparative genomics of Ceriporiopsis subvermispora and Phanerochaete chrysosporium provide insight into selective ligninolysis.</title>
        <authorList>
            <person name="Fernandez-Fueyo E."/>
            <person name="Ruiz-Duenas F.J."/>
            <person name="Ferreira P."/>
            <person name="Floudas D."/>
            <person name="Hibbett D.S."/>
            <person name="Canessa P."/>
            <person name="Larrondo L.F."/>
            <person name="James T.Y."/>
            <person name="Seelenfreund D."/>
            <person name="Lobos S."/>
            <person name="Polanco R."/>
            <person name="Tello M."/>
            <person name="Honda Y."/>
            <person name="Watanabe T."/>
            <person name="Watanabe T."/>
            <person name="Ryu J.S."/>
            <person name="Kubicek C.P."/>
            <person name="Schmoll M."/>
            <person name="Gaskell J."/>
            <person name="Hammel K.E."/>
            <person name="St John F.J."/>
            <person name="Vanden Wymelenberg A."/>
            <person name="Sabat G."/>
            <person name="Splinter BonDurant S."/>
            <person name="Syed K."/>
            <person name="Yadav J.S."/>
            <person name="Doddapaneni H."/>
            <person name="Subramanian V."/>
            <person name="Lavin J.L."/>
            <person name="Oguiza J.A."/>
            <person name="Perez G."/>
            <person name="Pisabarro A.G."/>
            <person name="Ramirez L."/>
            <person name="Santoyo F."/>
            <person name="Master E."/>
            <person name="Coutinho P.M."/>
            <person name="Henrissat B."/>
            <person name="Lombard V."/>
            <person name="Magnuson J.K."/>
            <person name="Kuees U."/>
            <person name="Hori C."/>
            <person name="Igarashi K."/>
            <person name="Samejima M."/>
            <person name="Held B.W."/>
            <person name="Barry K.W."/>
            <person name="LaButti K.M."/>
            <person name="Lapidus A."/>
            <person name="Lindquist E.A."/>
            <person name="Lucas S.M."/>
            <person name="Riley R."/>
            <person name="Salamov A.A."/>
            <person name="Hoffmeister D."/>
            <person name="Schwenk D."/>
            <person name="Hadar Y."/>
            <person name="Yarden O."/>
            <person name="de Vries R.P."/>
            <person name="Wiebenga A."/>
            <person name="Stenlid J."/>
            <person name="Eastwood D."/>
            <person name="Grigoriev I.V."/>
            <person name="Berka R.M."/>
            <person name="Blanchette R.A."/>
            <person name="Kersten P."/>
            <person name="Martinez A.T."/>
            <person name="Vicuna R."/>
            <person name="Cullen D."/>
        </authorList>
    </citation>
    <scope>NUCLEOTIDE SEQUENCE [LARGE SCALE GENOMIC DNA]</scope>
    <source>
        <strain evidence="2 3">B</strain>
    </source>
</reference>
<evidence type="ECO:0000313" key="2">
    <source>
        <dbReference type="EMBL" id="EMD35881.1"/>
    </source>
</evidence>
<feature type="region of interest" description="Disordered" evidence="1">
    <location>
        <begin position="1"/>
        <end position="124"/>
    </location>
</feature>
<organism evidence="2 3">
    <name type="scientific">Ceriporiopsis subvermispora (strain B)</name>
    <name type="common">White-rot fungus</name>
    <name type="synonym">Gelatoporia subvermispora</name>
    <dbReference type="NCBI Taxonomy" id="914234"/>
    <lineage>
        <taxon>Eukaryota</taxon>
        <taxon>Fungi</taxon>
        <taxon>Dikarya</taxon>
        <taxon>Basidiomycota</taxon>
        <taxon>Agaricomycotina</taxon>
        <taxon>Agaricomycetes</taxon>
        <taxon>Polyporales</taxon>
        <taxon>Gelatoporiaceae</taxon>
        <taxon>Gelatoporia</taxon>
    </lineage>
</organism>
<sequence>MPEGGAGQEAQWGARRGVHRGRTHGRTHGWDASRLSSASAARSRLGAPVARSAQVFRAALSPPAPRTSARTPAARVTRASHDRAEAITQRPSPSSELRSARAPLRRAARDSQPPTTGRALRWQLSHPRPEPVCAWAGQRALPSRASLHPLGPSVSQSYPPPHPALLAQRARALSRRQIAAPRRAAGHTRGPPRDSVERMGAGARRAASARQLSRARRLPVRPRAQLCVA</sequence>
<feature type="compositionally biased region" description="Low complexity" evidence="1">
    <location>
        <begin position="32"/>
        <end position="47"/>
    </location>
</feature>
<name>M2RAS6_CERS8</name>
<evidence type="ECO:0000256" key="1">
    <source>
        <dbReference type="SAM" id="MobiDB-lite"/>
    </source>
</evidence>
<feature type="compositionally biased region" description="Low complexity" evidence="1">
    <location>
        <begin position="200"/>
        <end position="212"/>
    </location>
</feature>
<keyword evidence="3" id="KW-1185">Reference proteome</keyword>
<dbReference type="Proteomes" id="UP000016930">
    <property type="component" value="Unassembled WGS sequence"/>
</dbReference>
<proteinExistence type="predicted"/>
<dbReference type="AlphaFoldDB" id="M2RAS6"/>
<gene>
    <name evidence="2" type="ORF">CERSUDRAFT_96108</name>
</gene>
<dbReference type="EMBL" id="KB445799">
    <property type="protein sequence ID" value="EMD35881.1"/>
    <property type="molecule type" value="Genomic_DNA"/>
</dbReference>
<feature type="compositionally biased region" description="Basic residues" evidence="1">
    <location>
        <begin position="16"/>
        <end position="27"/>
    </location>
</feature>
<evidence type="ECO:0000313" key="3">
    <source>
        <dbReference type="Proteomes" id="UP000016930"/>
    </source>
</evidence>